<organism evidence="2">
    <name type="scientific">marine sediment metagenome</name>
    <dbReference type="NCBI Taxonomy" id="412755"/>
    <lineage>
        <taxon>unclassified sequences</taxon>
        <taxon>metagenomes</taxon>
        <taxon>ecological metagenomes</taxon>
    </lineage>
</organism>
<gene>
    <name evidence="2" type="ORF">S03H2_20020</name>
</gene>
<dbReference type="AlphaFoldDB" id="X1FWN2"/>
<feature type="transmembrane region" description="Helical" evidence="1">
    <location>
        <begin position="154"/>
        <end position="174"/>
    </location>
</feature>
<keyword evidence="1" id="KW-1133">Transmembrane helix</keyword>
<evidence type="ECO:0000256" key="1">
    <source>
        <dbReference type="SAM" id="Phobius"/>
    </source>
</evidence>
<accession>X1FWN2</accession>
<name>X1FWN2_9ZZZZ</name>
<evidence type="ECO:0000313" key="2">
    <source>
        <dbReference type="EMBL" id="GAH33754.1"/>
    </source>
</evidence>
<keyword evidence="1" id="KW-0812">Transmembrane</keyword>
<sequence length="182" mass="20663">LWDYSYYWNRSGIGARIEEQIAELQEVANLMVNAQAKLIILNTETGESATAQAVKVEKLDVRLGVLLEELTSELSDLRTQDEITWNQLMYGAEAHILILEEVITIQSENILALQEEVRLLTDSGNSMSEQLAQSQMDQAYMVSYIDYLRIMGTYGFWIGGACILLLLCLTVWALTKKHHFDV</sequence>
<feature type="non-terminal residue" evidence="2">
    <location>
        <position position="1"/>
    </location>
</feature>
<protein>
    <submittedName>
        <fullName evidence="2">Uncharacterized protein</fullName>
    </submittedName>
</protein>
<comment type="caution">
    <text evidence="2">The sequence shown here is derived from an EMBL/GenBank/DDBJ whole genome shotgun (WGS) entry which is preliminary data.</text>
</comment>
<reference evidence="2" key="1">
    <citation type="journal article" date="2014" name="Front. Microbiol.">
        <title>High frequency of phylogenetically diverse reductive dehalogenase-homologous genes in deep subseafloor sedimentary metagenomes.</title>
        <authorList>
            <person name="Kawai M."/>
            <person name="Futagami T."/>
            <person name="Toyoda A."/>
            <person name="Takaki Y."/>
            <person name="Nishi S."/>
            <person name="Hori S."/>
            <person name="Arai W."/>
            <person name="Tsubouchi T."/>
            <person name="Morono Y."/>
            <person name="Uchiyama I."/>
            <person name="Ito T."/>
            <person name="Fujiyama A."/>
            <person name="Inagaki F."/>
            <person name="Takami H."/>
        </authorList>
    </citation>
    <scope>NUCLEOTIDE SEQUENCE</scope>
    <source>
        <strain evidence="2">Expedition CK06-06</strain>
    </source>
</reference>
<dbReference type="EMBL" id="BARU01010509">
    <property type="protein sequence ID" value="GAH33754.1"/>
    <property type="molecule type" value="Genomic_DNA"/>
</dbReference>
<keyword evidence="1" id="KW-0472">Membrane</keyword>
<proteinExistence type="predicted"/>